<evidence type="ECO:0000313" key="3">
    <source>
        <dbReference type="Proteomes" id="UP000623269"/>
    </source>
</evidence>
<dbReference type="Proteomes" id="UP000623269">
    <property type="component" value="Unassembled WGS sequence"/>
</dbReference>
<evidence type="ECO:0000256" key="1">
    <source>
        <dbReference type="SAM" id="Phobius"/>
    </source>
</evidence>
<feature type="transmembrane region" description="Helical" evidence="1">
    <location>
        <begin position="12"/>
        <end position="33"/>
    </location>
</feature>
<dbReference type="AlphaFoldDB" id="A0A8J7HBB1"/>
<keyword evidence="1" id="KW-0472">Membrane</keyword>
<gene>
    <name evidence="2" type="ORF">I5677_02625</name>
</gene>
<name>A0A8J7HBB1_9FIRM</name>
<keyword evidence="1" id="KW-0812">Transmembrane</keyword>
<accession>A0A8J7HBB1</accession>
<protein>
    <recommendedName>
        <fullName evidence="4">Type 4 fimbrial biogenesis protein PilX N-terminal domain-containing protein</fullName>
    </recommendedName>
</protein>
<evidence type="ECO:0000313" key="2">
    <source>
        <dbReference type="EMBL" id="MBH1939787.1"/>
    </source>
</evidence>
<comment type="caution">
    <text evidence="2">The sequence shown here is derived from an EMBL/GenBank/DDBJ whole genome shotgun (WGS) entry which is preliminary data.</text>
</comment>
<keyword evidence="1" id="KW-1133">Transmembrane helix</keyword>
<dbReference type="RefSeq" id="WP_197660013.1">
    <property type="nucleotide sequence ID" value="NZ_JAEAGR010000002.1"/>
</dbReference>
<sequence length="782" mass="85592">MRKQGFKLNNEGSTLLTVIICLAFIGILGSMMLSVTMTNLQMKIVESKSKANFYKAEIAIEEIRTGIQEVTIEKIREVYEQVVLVDYASYVNLSQNDRNAVMQDMVAARVIKSFGDTGSMTDSQILSASSVPPVLESFSDYLSITGGLSLNIDSLYSLISGTERSVVIKDIRVEYEKDDYKTSITSDIKIVIPEFTFEDGTEIITYSMEDRPFRDYVLVADGGISSVNNSNQTIINGSIYAGKDGITIHSNRTRGHSVEIYGDNIVTKGDIRVVDTAHLKIGDISSVDKPILWADNLVTVTTHDYNPASTLPTSMEINAISIIKDDLALEGKNSDVSFPSGAYIGYTGSFTSEGSAIMINGSGSSMDLSGLNSLILAGRANVSVEDKENNKDSDILTGESLAFKSNQRIYLIPGRHIPLILHNPVTKADVDAYGLPNVDFTDSDIPFMNYVAASKPYKIAAMQAGTGAGASTLRYYYLNFASGKQADDYTRLFADSPLLDSMNPFTLGNVRIPTVDKIQSVGNLMTYDSTDLVKLTSGLSEDHTTYPDDTTLDQHIKGINLTNPIYTNSGLPPVTVGDLPELYAKMNKFLTLDEAGSYDSDLIFDYFIKAGSVNQIIANAANWNSTLFEYQVGNYNYINSDPDKQTFLMVEGDVTITDSSIMKGILVATGDIIVSENATIHGMVISTGETGTGDGNIDVQTNVEVIGRLVAAGEIRLSSSCRLTADEALIETYLKPIFDTEGEILNKFFSNMKVKFNYSETLPADNLVDLSNMIYYENWRKN</sequence>
<proteinExistence type="predicted"/>
<evidence type="ECO:0008006" key="4">
    <source>
        <dbReference type="Google" id="ProtNLM"/>
    </source>
</evidence>
<dbReference type="EMBL" id="JAEAGR010000002">
    <property type="protein sequence ID" value="MBH1939787.1"/>
    <property type="molecule type" value="Genomic_DNA"/>
</dbReference>
<reference evidence="2" key="1">
    <citation type="submission" date="2020-12" db="EMBL/GenBank/DDBJ databases">
        <title>M. sibirica DSM 26468T genome.</title>
        <authorList>
            <person name="Thieme N."/>
            <person name="Rettenmaier R."/>
            <person name="Zverlov V."/>
            <person name="Liebl W."/>
        </authorList>
    </citation>
    <scope>NUCLEOTIDE SEQUENCE</scope>
    <source>
        <strain evidence="2">DSM 26468</strain>
    </source>
</reference>
<organism evidence="2 3">
    <name type="scientific">Mobilitalea sibirica</name>
    <dbReference type="NCBI Taxonomy" id="1462919"/>
    <lineage>
        <taxon>Bacteria</taxon>
        <taxon>Bacillati</taxon>
        <taxon>Bacillota</taxon>
        <taxon>Clostridia</taxon>
        <taxon>Lachnospirales</taxon>
        <taxon>Lachnospiraceae</taxon>
        <taxon>Mobilitalea</taxon>
    </lineage>
</organism>
<keyword evidence="3" id="KW-1185">Reference proteome</keyword>